<dbReference type="PIRSF" id="PIRSF015380">
    <property type="entry name" value="Site-sp_rcmb"/>
    <property type="match status" value="1"/>
</dbReference>
<comment type="caution">
    <text evidence="2">The sequence shown here is derived from an EMBL/GenBank/DDBJ whole genome shotgun (WGS) entry which is preliminary data.</text>
</comment>
<evidence type="ECO:0000313" key="3">
    <source>
        <dbReference type="Proteomes" id="UP001516061"/>
    </source>
</evidence>
<keyword evidence="1" id="KW-0812">Transmembrane</keyword>
<sequence length="696" mass="76344">MKGLLQSIRGGLNLGRAADWDLSALLNAADARAPRPERHLWLIRLAEWLRRPIGRQEPLDGTGAAAGEAGATPVAVRRLRLMLDVLERHPEHALRVRAQLRSIFGTLDAATLLADFGFSPRSGFGSEFSERLRARLLPATPDTGDLGQLFQMVLSDRGDAGWLETLDETTLQRLGALLLDDTLRAQWHRAAVDSVQMLASQIRAVGLSASIRPRLDPALLADRPFFQLAQCAAQLSEVDEAGDALARRQQIHYLRALLATCRRAIDSVRDHLEEHGVSVDIVFQVEQLHERCERIEALLNCLMSTTPARDWQWLMAQLARGVQTRRSLGALFSHHYSMLARKVAERSAATGEHYITRNRAEWLDMLRRACGGGLVISGTTLLKFAIGAMGLSAFWGGFWAGINYAISFVLVQLLHWTVATKQPAMTAPAMAAKLEQVGGSDAAIEDFVDEVAHLLRTQIAGIIGNVMTVAPVVLLLQLLAWQLQGAPLVSAATAHHALDKLVLPGPTLAYAAFTGVLLFASSLIAGWVENAFVFHRIDSAIAWNPAFVRWLGSSRAQRWARWWRASISGLAANISLGLMLGIVPALAAFFGLPIEVRHVTLSAGQIGAALGTLGVQALHEPVFWWSVAAIPLTGMLNVLVSFLLAFRLALRSRGLKVRERSRLYAALRRRLRQAPASFLWPTARLEQDAAAQPEHR</sequence>
<accession>A0ABX2FXG1</accession>
<organism evidence="2 3">
    <name type="scientific">Sphaerotilus uruguayifluvii</name>
    <dbReference type="NCBI Taxonomy" id="2735897"/>
    <lineage>
        <taxon>Bacteria</taxon>
        <taxon>Pseudomonadati</taxon>
        <taxon>Pseudomonadota</taxon>
        <taxon>Betaproteobacteria</taxon>
        <taxon>Burkholderiales</taxon>
        <taxon>Sphaerotilaceae</taxon>
        <taxon>Sphaerotilus</taxon>
    </lineage>
</organism>
<feature type="transmembrane region" description="Helical" evidence="1">
    <location>
        <begin position="508"/>
        <end position="528"/>
    </location>
</feature>
<name>A0ABX2FXG1_9BURK</name>
<keyword evidence="1" id="KW-0472">Membrane</keyword>
<gene>
    <name evidence="2" type="ORF">HNQ01_000416</name>
</gene>
<feature type="transmembrane region" description="Helical" evidence="1">
    <location>
        <begin position="459"/>
        <end position="480"/>
    </location>
</feature>
<dbReference type="EMBL" id="JABSNM010000001">
    <property type="protein sequence ID" value="NRT54709.1"/>
    <property type="molecule type" value="Genomic_DNA"/>
</dbReference>
<dbReference type="Proteomes" id="UP001516061">
    <property type="component" value="Unassembled WGS sequence"/>
</dbReference>
<dbReference type="RefSeq" id="WP_286180395.1">
    <property type="nucleotide sequence ID" value="NZ_JABSNM010000001.1"/>
</dbReference>
<evidence type="ECO:0000313" key="2">
    <source>
        <dbReference type="EMBL" id="NRT54709.1"/>
    </source>
</evidence>
<keyword evidence="1" id="KW-1133">Transmembrane helix</keyword>
<feature type="transmembrane region" description="Helical" evidence="1">
    <location>
        <begin position="570"/>
        <end position="592"/>
    </location>
</feature>
<protein>
    <submittedName>
        <fullName evidence="2">Site-specific recombinase</fullName>
    </submittedName>
</protein>
<reference evidence="2 3" key="1">
    <citation type="submission" date="2020-05" db="EMBL/GenBank/DDBJ databases">
        <title>Genomic Encyclopedia of Type Strains, Phase IV (KMG-V): Genome sequencing to study the core and pangenomes of soil and plant-associated prokaryotes.</title>
        <authorList>
            <person name="Whitman W."/>
        </authorList>
    </citation>
    <scope>NUCLEOTIDE SEQUENCE [LARGE SCALE GENOMIC DNA]</scope>
    <source>
        <strain evidence="2 3">C29</strain>
    </source>
</reference>
<keyword evidence="3" id="KW-1185">Reference proteome</keyword>
<feature type="transmembrane region" description="Helical" evidence="1">
    <location>
        <begin position="622"/>
        <end position="650"/>
    </location>
</feature>
<proteinExistence type="predicted"/>
<evidence type="ECO:0000256" key="1">
    <source>
        <dbReference type="SAM" id="Phobius"/>
    </source>
</evidence>
<feature type="transmembrane region" description="Helical" evidence="1">
    <location>
        <begin position="397"/>
        <end position="416"/>
    </location>
</feature>
<dbReference type="Pfam" id="PF10136">
    <property type="entry name" value="SpecificRecomb"/>
    <property type="match status" value="1"/>
</dbReference>
<dbReference type="InterPro" id="IPR011385">
    <property type="entry name" value="Site-sp_rcmbase"/>
</dbReference>